<evidence type="ECO:0000313" key="13">
    <source>
        <dbReference type="EMBL" id="OIJ23264.1"/>
    </source>
</evidence>
<dbReference type="PANTHER" id="PTHR42743:SF10">
    <property type="entry name" value="D-ALANINE AMINOTRANSFERASE"/>
    <property type="match status" value="1"/>
</dbReference>
<dbReference type="Gene3D" id="3.30.470.10">
    <property type="match status" value="1"/>
</dbReference>
<organism evidence="13 15">
    <name type="scientific">Anaerobacillus isosaccharinicus</name>
    <dbReference type="NCBI Taxonomy" id="1532552"/>
    <lineage>
        <taxon>Bacteria</taxon>
        <taxon>Bacillati</taxon>
        <taxon>Bacillota</taxon>
        <taxon>Bacilli</taxon>
        <taxon>Bacillales</taxon>
        <taxon>Bacillaceae</taxon>
        <taxon>Anaerobacillus</taxon>
    </lineage>
</organism>
<dbReference type="SUPFAM" id="SSF56752">
    <property type="entry name" value="D-aminoacid aminotransferase-like PLP-dependent enzymes"/>
    <property type="match status" value="1"/>
</dbReference>
<gene>
    <name evidence="14" type="primary">dat</name>
    <name evidence="13" type="ORF">AWH56_01370</name>
    <name evidence="14" type="ORF">AWH56_026205</name>
</gene>
<dbReference type="CDD" id="cd01558">
    <property type="entry name" value="D-AAT_like"/>
    <property type="match status" value="1"/>
</dbReference>
<evidence type="ECO:0000256" key="9">
    <source>
        <dbReference type="ARBA" id="ARBA00047911"/>
    </source>
</evidence>
<dbReference type="GO" id="GO:0008652">
    <property type="term" value="P:amino acid biosynthetic process"/>
    <property type="evidence" value="ECO:0007669"/>
    <property type="project" value="UniProtKB-ARBA"/>
</dbReference>
<dbReference type="Pfam" id="PF01063">
    <property type="entry name" value="Aminotran_4"/>
    <property type="match status" value="1"/>
</dbReference>
<dbReference type="Gene3D" id="3.20.10.10">
    <property type="entry name" value="D-amino Acid Aminotransferase, subunit A, domain 2"/>
    <property type="match status" value="1"/>
</dbReference>
<dbReference type="InterPro" id="IPR043131">
    <property type="entry name" value="BCAT-like_N"/>
</dbReference>
<dbReference type="NCBIfam" id="TIGR01121">
    <property type="entry name" value="D_amino_aminoT"/>
    <property type="match status" value="1"/>
</dbReference>
<keyword evidence="15" id="KW-1185">Reference proteome</keyword>
<dbReference type="RefSeq" id="WP_071315467.1">
    <property type="nucleotide sequence ID" value="NZ_CP063356.2"/>
</dbReference>
<evidence type="ECO:0000256" key="11">
    <source>
        <dbReference type="RuleBase" id="RU004516"/>
    </source>
</evidence>
<keyword evidence="8 11" id="KW-0663">Pyridoxal phosphate</keyword>
<reference evidence="13 15" key="1">
    <citation type="submission" date="2016-10" db="EMBL/GenBank/DDBJ databases">
        <title>Draft genome sequences of four alkaliphilic bacteria belonging to the Anaerobacillus genus.</title>
        <authorList>
            <person name="Bassil N.M."/>
            <person name="Lloyd J.R."/>
        </authorList>
    </citation>
    <scope>NUCLEOTIDE SEQUENCE [LARGE SCALE GENOMIC DNA]</scope>
    <source>
        <strain evidence="13 15">NB2006</strain>
    </source>
</reference>
<evidence type="ECO:0000256" key="8">
    <source>
        <dbReference type="ARBA" id="ARBA00022898"/>
    </source>
</evidence>
<dbReference type="GO" id="GO:0005829">
    <property type="term" value="C:cytosol"/>
    <property type="evidence" value="ECO:0007669"/>
    <property type="project" value="TreeGrafter"/>
</dbReference>
<dbReference type="InterPro" id="IPR050571">
    <property type="entry name" value="Class-IV_PLP-Dep_Aminotrnsfr"/>
</dbReference>
<dbReference type="PROSITE" id="PS00770">
    <property type="entry name" value="AA_TRANSFER_CLASS_4"/>
    <property type="match status" value="1"/>
</dbReference>
<sequence>MSFVLLNNQITTRENVKIDMEDRGYNFGDGIYEVIPIYDSKTFSMDEHLQRFEESAAKIEIKLPYDKSLLKRLLNDLKEKNNITNGIIYIQMTRGVSPRAHLYERNVEGLITGFCREMPFPVEQKHSGINVFLTADIRWLRCDIKTINLLGNTMVKRKATDENCHEAIMHRDGTLTEGSSSNLFIVKDKILYTHPATNLILNGITRQKVIKLANENDLTVVEETFTLKQLREADEAFITSTTQEITPITSVFGDIQANFTVGPITKALQQFFKECVEKEAI</sequence>
<reference evidence="14 15" key="3">
    <citation type="journal article" date="2019" name="Int. J. Syst. Evol. Microbiol.">
        <title>Anaerobacillus isosaccharinicus sp. nov., an alkaliphilic bacterium which degrades isosaccharinic acid.</title>
        <authorList>
            <person name="Bassil N.M."/>
            <person name="Lloyd J.R."/>
        </authorList>
    </citation>
    <scope>NUCLEOTIDE SEQUENCE [LARGE SCALE GENOMIC DNA]</scope>
    <source>
        <strain evidence="14 15">NB2006</strain>
    </source>
</reference>
<comment type="subunit">
    <text evidence="3">Homodimer.</text>
</comment>
<dbReference type="GO" id="GO:0046394">
    <property type="term" value="P:carboxylic acid biosynthetic process"/>
    <property type="evidence" value="ECO:0007669"/>
    <property type="project" value="UniProtKB-ARBA"/>
</dbReference>
<dbReference type="OrthoDB" id="9805628at2"/>
<keyword evidence="6 14" id="KW-0032">Aminotransferase</keyword>
<accession>A0A1S2MFC5</accession>
<comment type="function">
    <text evidence="12">Acts on the D-isomers of alanine, leucine, aspartate, glutamate, aminobutyrate, norvaline and asparagine. The enzyme transfers an amino group from a substrate D-amino acid to the pyridoxal phosphate cofactor to form pyridoxamine and an alpha-keto acid in the first half-reaction.</text>
</comment>
<dbReference type="EC" id="2.6.1.21" evidence="4 12"/>
<dbReference type="InterPro" id="IPR001544">
    <property type="entry name" value="Aminotrans_IV"/>
</dbReference>
<comment type="catalytic activity">
    <reaction evidence="9 12">
        <text>D-alanine + 2-oxoglutarate = D-glutamate + pyruvate</text>
        <dbReference type="Rhea" id="RHEA:15869"/>
        <dbReference type="ChEBI" id="CHEBI:15361"/>
        <dbReference type="ChEBI" id="CHEBI:16810"/>
        <dbReference type="ChEBI" id="CHEBI:29986"/>
        <dbReference type="ChEBI" id="CHEBI:57416"/>
        <dbReference type="EC" id="2.6.1.21"/>
    </reaction>
</comment>
<reference evidence="14 15" key="2">
    <citation type="journal article" date="2017" name="Genome Announc.">
        <title>Draft Genome Sequences of Four Alkaliphilic Bacteria Belonging to the Anaerobacillus Genus.</title>
        <authorList>
            <person name="Bassil N.M."/>
            <person name="Lloyd J.R."/>
        </authorList>
    </citation>
    <scope>NUCLEOTIDE SEQUENCE [LARGE SCALE GENOMIC DNA]</scope>
    <source>
        <strain evidence="14 15">NB2006</strain>
    </source>
</reference>
<evidence type="ECO:0000256" key="4">
    <source>
        <dbReference type="ARBA" id="ARBA00012874"/>
    </source>
</evidence>
<dbReference type="InterPro" id="IPR043132">
    <property type="entry name" value="BCAT-like_C"/>
</dbReference>
<proteinExistence type="inferred from homology"/>
<name>A0A1S2MFC5_9BACI</name>
<evidence type="ECO:0000313" key="15">
    <source>
        <dbReference type="Proteomes" id="UP000180175"/>
    </source>
</evidence>
<evidence type="ECO:0000256" key="12">
    <source>
        <dbReference type="RuleBase" id="RU004520"/>
    </source>
</evidence>
<dbReference type="EMBL" id="LQXD01000002">
    <property type="protein sequence ID" value="OIJ23264.1"/>
    <property type="molecule type" value="Genomic_DNA"/>
</dbReference>
<evidence type="ECO:0000256" key="1">
    <source>
        <dbReference type="ARBA" id="ARBA00001933"/>
    </source>
</evidence>
<dbReference type="EMBL" id="CP063356">
    <property type="protein sequence ID" value="QOY36089.1"/>
    <property type="molecule type" value="Genomic_DNA"/>
</dbReference>
<dbReference type="GO" id="GO:0030170">
    <property type="term" value="F:pyridoxal phosphate binding"/>
    <property type="evidence" value="ECO:0007669"/>
    <property type="project" value="InterPro"/>
</dbReference>
<protein>
    <recommendedName>
        <fullName evidence="5 12">D-alanine aminotransferase</fullName>
        <ecNumber evidence="4 12">2.6.1.21</ecNumber>
    </recommendedName>
</protein>
<evidence type="ECO:0000256" key="6">
    <source>
        <dbReference type="ARBA" id="ARBA00022576"/>
    </source>
</evidence>
<dbReference type="Proteomes" id="UP000180175">
    <property type="component" value="Chromosome"/>
</dbReference>
<evidence type="ECO:0000256" key="2">
    <source>
        <dbReference type="ARBA" id="ARBA00009320"/>
    </source>
</evidence>
<dbReference type="FunFam" id="3.20.10.10:FF:000002">
    <property type="entry name" value="D-alanine aminotransferase"/>
    <property type="match status" value="1"/>
</dbReference>
<evidence type="ECO:0000256" key="7">
    <source>
        <dbReference type="ARBA" id="ARBA00022679"/>
    </source>
</evidence>
<dbReference type="InterPro" id="IPR018300">
    <property type="entry name" value="Aminotrans_IV_CS"/>
</dbReference>
<dbReference type="GO" id="GO:0046416">
    <property type="term" value="P:D-amino acid metabolic process"/>
    <property type="evidence" value="ECO:0007669"/>
    <property type="project" value="InterPro"/>
</dbReference>
<dbReference type="AlphaFoldDB" id="A0A1S2MFC5"/>
<dbReference type="KEGG" id="aia:AWH56_026205"/>
<evidence type="ECO:0000313" key="14">
    <source>
        <dbReference type="EMBL" id="QOY36089.1"/>
    </source>
</evidence>
<dbReference type="InterPro" id="IPR005784">
    <property type="entry name" value="D_amino_transT"/>
</dbReference>
<evidence type="ECO:0000256" key="5">
    <source>
        <dbReference type="ARBA" id="ARBA00021779"/>
    </source>
</evidence>
<evidence type="ECO:0000256" key="3">
    <source>
        <dbReference type="ARBA" id="ARBA00011738"/>
    </source>
</evidence>
<reference evidence="14" key="4">
    <citation type="submission" date="2020-10" db="EMBL/GenBank/DDBJ databases">
        <authorList>
            <person name="Bassil N.M."/>
            <person name="Lloyd J.R."/>
        </authorList>
    </citation>
    <scope>NUCLEOTIDE SEQUENCE</scope>
    <source>
        <strain evidence="14">NB2006</strain>
    </source>
</reference>
<dbReference type="PANTHER" id="PTHR42743">
    <property type="entry name" value="AMINO-ACID AMINOTRANSFERASE"/>
    <property type="match status" value="1"/>
</dbReference>
<comment type="cofactor">
    <cofactor evidence="1 11">
        <name>pyridoxal 5'-phosphate</name>
        <dbReference type="ChEBI" id="CHEBI:597326"/>
    </cofactor>
</comment>
<keyword evidence="7 14" id="KW-0808">Transferase</keyword>
<dbReference type="InterPro" id="IPR036038">
    <property type="entry name" value="Aminotransferase-like"/>
</dbReference>
<comment type="similarity">
    <text evidence="2 10">Belongs to the class-IV pyridoxal-phosphate-dependent aminotransferase family.</text>
</comment>
<evidence type="ECO:0000256" key="10">
    <source>
        <dbReference type="RuleBase" id="RU004106"/>
    </source>
</evidence>
<dbReference type="GO" id="GO:0047810">
    <property type="term" value="F:D-alanine-2-oxoglutarate aminotransferase activity"/>
    <property type="evidence" value="ECO:0007669"/>
    <property type="project" value="UniProtKB-EC"/>
</dbReference>